<dbReference type="CDD" id="cd14726">
    <property type="entry name" value="TraB_PrgY-like"/>
    <property type="match status" value="1"/>
</dbReference>
<keyword evidence="3" id="KW-1185">Reference proteome</keyword>
<proteinExistence type="predicted"/>
<gene>
    <name evidence="2" type="ORF">PQG83_13630</name>
</gene>
<keyword evidence="1" id="KW-0472">Membrane</keyword>
<feature type="transmembrane region" description="Helical" evidence="1">
    <location>
        <begin position="267"/>
        <end position="287"/>
    </location>
</feature>
<keyword evidence="1" id="KW-1133">Transmembrane helix</keyword>
<dbReference type="InterPro" id="IPR005230">
    <property type="entry name" value="TraB_bac"/>
</dbReference>
<evidence type="ECO:0000256" key="1">
    <source>
        <dbReference type="SAM" id="Phobius"/>
    </source>
</evidence>
<feature type="transmembrane region" description="Helical" evidence="1">
    <location>
        <begin position="299"/>
        <end position="318"/>
    </location>
</feature>
<dbReference type="InterPro" id="IPR002816">
    <property type="entry name" value="TraB/PrgY/GumN_fam"/>
</dbReference>
<feature type="transmembrane region" description="Helical" evidence="1">
    <location>
        <begin position="324"/>
        <end position="349"/>
    </location>
</feature>
<dbReference type="InterPro" id="IPR046345">
    <property type="entry name" value="TraB_PrgY-like"/>
</dbReference>
<protein>
    <submittedName>
        <fullName evidence="2">TraB/GumN family protein</fullName>
    </submittedName>
</protein>
<evidence type="ECO:0000313" key="2">
    <source>
        <dbReference type="EMBL" id="WNM60796.1"/>
    </source>
</evidence>
<dbReference type="AlphaFoldDB" id="A0AA96JZ28"/>
<feature type="transmembrane region" description="Helical" evidence="1">
    <location>
        <begin position="379"/>
        <end position="399"/>
    </location>
</feature>
<dbReference type="RefSeq" id="WP_312742058.1">
    <property type="nucleotide sequence ID" value="NZ_CP116968.1"/>
</dbReference>
<sequence>MKNSDYTPPGIVSEASTGLVGQYETDVLCLSVYGKTVILIGTAHVSQESVDLVKLVIEQEHPDRVCVELDAKRFEAISHPNRWESLDIKEIIRKQQLSTLMVNLILSSFQKRLGDKLGVIPGTEMLEAIRMADKHDIPVTLADRDVRVTMRRAWRNTPFWRKSLLMSSLMLSIFDTTEVSEEEIRNLKKQDVLSEMMKDLGKEVPTLKTVLIDERDHYLAEKIADAAGSRIVAVVGAGHVEGICRTLHGREPVDLEELESIQPVSPVWKAVGWSIPVLIVGSIAWIGWQKGLSAAGENLLFWILANGIPSGIGGMLAMAHPLTIAAAFISAPFTSLTPVIGVGYVTAFVQAYMQPPLVREFQTVAEDIAIPRKWWKSRLLRVFLAFLLPTIGSLIGTWVGGTRIVSNLF</sequence>
<dbReference type="NCBIfam" id="TIGR00261">
    <property type="entry name" value="traB"/>
    <property type="match status" value="1"/>
</dbReference>
<dbReference type="PANTHER" id="PTHR21530:SF7">
    <property type="entry name" value="TRAB DOMAIN-CONTAINING PROTEIN"/>
    <property type="match status" value="1"/>
</dbReference>
<dbReference type="Pfam" id="PF01963">
    <property type="entry name" value="TraB_PrgY_gumN"/>
    <property type="match status" value="1"/>
</dbReference>
<keyword evidence="1" id="KW-0812">Transmembrane</keyword>
<dbReference type="KEGG" id="nneo:PQG83_13630"/>
<organism evidence="2 3">
    <name type="scientific">Candidatus Nitrospira neomarina</name>
    <dbReference type="NCBI Taxonomy" id="3020899"/>
    <lineage>
        <taxon>Bacteria</taxon>
        <taxon>Pseudomonadati</taxon>
        <taxon>Nitrospirota</taxon>
        <taxon>Nitrospiria</taxon>
        <taxon>Nitrospirales</taxon>
        <taxon>Nitrospiraceae</taxon>
        <taxon>Nitrospira</taxon>
    </lineage>
</organism>
<name>A0AA96JZ28_9BACT</name>
<dbReference type="PANTHER" id="PTHR21530">
    <property type="entry name" value="PHEROMONE SHUTDOWN PROTEIN"/>
    <property type="match status" value="1"/>
</dbReference>
<dbReference type="EMBL" id="CP116968">
    <property type="protein sequence ID" value="WNM60796.1"/>
    <property type="molecule type" value="Genomic_DNA"/>
</dbReference>
<reference evidence="2 3" key="1">
    <citation type="submission" date="2023-01" db="EMBL/GenBank/DDBJ databases">
        <title>Cultivation and genomic characterization of new, ubiquitous marine nitrite-oxidizing bacteria from the Nitrospirales.</title>
        <authorList>
            <person name="Mueller A.J."/>
            <person name="Daebeler A."/>
            <person name="Herbold C.W."/>
            <person name="Kirkegaard R.H."/>
            <person name="Daims H."/>
        </authorList>
    </citation>
    <scope>NUCLEOTIDE SEQUENCE [LARGE SCALE GENOMIC DNA]</scope>
    <source>
        <strain evidence="2 3">DK</strain>
    </source>
</reference>
<evidence type="ECO:0000313" key="3">
    <source>
        <dbReference type="Proteomes" id="UP001302494"/>
    </source>
</evidence>
<accession>A0AA96JZ28</accession>
<dbReference type="Proteomes" id="UP001302494">
    <property type="component" value="Chromosome"/>
</dbReference>